<proteinExistence type="predicted"/>
<sequence>MKTCHYCKNEIDDQALICPYCGSDLSDTPKNQSHLQGTLFDMPEEPTAKRHLEDSRQSTTKHTAYNVWQKISGYLNYLKDHFKQPDLKRRHRRFENTYYGYISMILAVLLSAGTLTRIVISSIEQYNFLSTISVLPAIDTNPNPIMFLVKSSLFFVIFYFGLPIISYFVKLLFLKRKHVFHYWIGQYAGANTLSLMVLVIAFILSLIAPTMLLLLIIFLLLIAASSFIITFVASFYTTVNETGVDNIYYSFIGMFVYLFLIMTASYLLFI</sequence>
<evidence type="ECO:0000313" key="2">
    <source>
        <dbReference type="EMBL" id="HCS93822.1"/>
    </source>
</evidence>
<organism evidence="2 3">
    <name type="scientific">Bavariicoccus seileri</name>
    <dbReference type="NCBI Taxonomy" id="549685"/>
    <lineage>
        <taxon>Bacteria</taxon>
        <taxon>Bacillati</taxon>
        <taxon>Bacillota</taxon>
        <taxon>Bacilli</taxon>
        <taxon>Lactobacillales</taxon>
        <taxon>Enterococcaceae</taxon>
        <taxon>Bavariicoccus</taxon>
    </lineage>
</organism>
<keyword evidence="1" id="KW-0812">Transmembrane</keyword>
<evidence type="ECO:0000256" key="1">
    <source>
        <dbReference type="SAM" id="Phobius"/>
    </source>
</evidence>
<feature type="transmembrane region" description="Helical" evidence="1">
    <location>
        <begin position="213"/>
        <end position="236"/>
    </location>
</feature>
<accession>A0A3D4S5T5</accession>
<keyword evidence="1" id="KW-1133">Transmembrane helix</keyword>
<comment type="caution">
    <text evidence="2">The sequence shown here is derived from an EMBL/GenBank/DDBJ whole genome shotgun (WGS) entry which is preliminary data.</text>
</comment>
<feature type="transmembrane region" description="Helical" evidence="1">
    <location>
        <begin position="248"/>
        <end position="269"/>
    </location>
</feature>
<reference evidence="2 3" key="1">
    <citation type="journal article" date="2018" name="Nat. Biotechnol.">
        <title>A standardized bacterial taxonomy based on genome phylogeny substantially revises the tree of life.</title>
        <authorList>
            <person name="Parks D.H."/>
            <person name="Chuvochina M."/>
            <person name="Waite D.W."/>
            <person name="Rinke C."/>
            <person name="Skarshewski A."/>
            <person name="Chaumeil P.A."/>
            <person name="Hugenholtz P."/>
        </authorList>
    </citation>
    <scope>NUCLEOTIDE SEQUENCE [LARGE SCALE GENOMIC DNA]</scope>
    <source>
        <strain evidence="2">UBA11306</strain>
    </source>
</reference>
<feature type="transmembrane region" description="Helical" evidence="1">
    <location>
        <begin position="185"/>
        <end position="207"/>
    </location>
</feature>
<feature type="transmembrane region" description="Helical" evidence="1">
    <location>
        <begin position="153"/>
        <end position="173"/>
    </location>
</feature>
<keyword evidence="1" id="KW-0472">Membrane</keyword>
<name>A0A3D4S5T5_9ENTE</name>
<dbReference type="AlphaFoldDB" id="A0A3D4S5T5"/>
<feature type="transmembrane region" description="Helical" evidence="1">
    <location>
        <begin position="98"/>
        <end position="120"/>
    </location>
</feature>
<protein>
    <submittedName>
        <fullName evidence="2">Zinc ribbon domain-containing protein</fullName>
    </submittedName>
</protein>
<dbReference type="Proteomes" id="UP000262195">
    <property type="component" value="Unassembled WGS sequence"/>
</dbReference>
<dbReference type="EMBL" id="DQHO01000024">
    <property type="protein sequence ID" value="HCS93822.1"/>
    <property type="molecule type" value="Genomic_DNA"/>
</dbReference>
<gene>
    <name evidence="2" type="ORF">DIW15_03815</name>
</gene>
<evidence type="ECO:0000313" key="3">
    <source>
        <dbReference type="Proteomes" id="UP000262195"/>
    </source>
</evidence>